<comment type="subcellular location">
    <subcellularLocation>
        <location evidence="1">Membrane</location>
        <topology evidence="1">Multi-pass membrane protein</topology>
    </subcellularLocation>
</comment>
<sequence length="526" mass="58548">MTLLEGMILILFTVWGAEKIKLSFRYIAAMNTRVIPRSNATRDPLNQRAIFFPALAPRDSSAASGVRNDAEIFQFLRGKFTLPIFLFLLSATISVFVSPDKRAAIGIWKAYFIEPILFLIVFLDIFRKETKPRLCGHDAVILTPPLRGKDPMARGVSPFHFTASALSIPALYISLFAIYQKFTGFLVPAEYWQPGYHRVTSFFSYPNAIGLLLAPIVIILLGTSFSHFLKGGFLSAVLAERGIFLRENRKQLLKTLFFASTALLALLAIIFAKSEGAIIALIVGGFIFLFCCRDGAPARHECHSGGCSVSTVGRKLKIAALSLLILAASSSAAIYFNYGKQWNELFNNTNIFELDSACSKIAGDSSNCRLLACSIYQKLTLQDYSGTLRRNMWKETIEMLRDRPILGAGLAGYQQTVAPYHKMDFVEVYLYPHNIILNFWSETGLLGLIAFIWLLAVFFASAIPLLYKEGLGVVKVPHFPKEETGVVAALLASMSVLLIHGLVDVPYFKNDLAILFWVIWGNLIFF</sequence>
<evidence type="ECO:0000256" key="2">
    <source>
        <dbReference type="ARBA" id="ARBA00022692"/>
    </source>
</evidence>
<feature type="transmembrane region" description="Helical" evidence="5">
    <location>
        <begin position="80"/>
        <end position="97"/>
    </location>
</feature>
<feature type="transmembrane region" description="Helical" evidence="5">
    <location>
        <begin position="486"/>
        <end position="502"/>
    </location>
</feature>
<evidence type="ECO:0000256" key="4">
    <source>
        <dbReference type="ARBA" id="ARBA00023136"/>
    </source>
</evidence>
<evidence type="ECO:0000259" key="6">
    <source>
        <dbReference type="Pfam" id="PF04932"/>
    </source>
</evidence>
<dbReference type="EMBL" id="MFFS01000085">
    <property type="protein sequence ID" value="OGF20423.1"/>
    <property type="molecule type" value="Genomic_DNA"/>
</dbReference>
<organism evidence="7 8">
    <name type="scientific">Candidatus Falkowbacteria bacterium RBG_13_39_14</name>
    <dbReference type="NCBI Taxonomy" id="1797985"/>
    <lineage>
        <taxon>Bacteria</taxon>
        <taxon>Candidatus Falkowiibacteriota</taxon>
    </lineage>
</organism>
<evidence type="ECO:0000313" key="7">
    <source>
        <dbReference type="EMBL" id="OGF20423.1"/>
    </source>
</evidence>
<dbReference type="Pfam" id="PF04932">
    <property type="entry name" value="Wzy_C"/>
    <property type="match status" value="1"/>
</dbReference>
<dbReference type="GO" id="GO:0016020">
    <property type="term" value="C:membrane"/>
    <property type="evidence" value="ECO:0007669"/>
    <property type="project" value="UniProtKB-SubCell"/>
</dbReference>
<dbReference type="InterPro" id="IPR051533">
    <property type="entry name" value="WaaL-like"/>
</dbReference>
<accession>A0A1F5S1V9</accession>
<evidence type="ECO:0000256" key="1">
    <source>
        <dbReference type="ARBA" id="ARBA00004141"/>
    </source>
</evidence>
<proteinExistence type="predicted"/>
<feature type="transmembrane region" description="Helical" evidence="5">
    <location>
        <begin position="202"/>
        <end position="221"/>
    </location>
</feature>
<feature type="transmembrane region" description="Helical" evidence="5">
    <location>
        <begin position="252"/>
        <end position="271"/>
    </location>
</feature>
<name>A0A1F5S1V9_9BACT</name>
<feature type="transmembrane region" description="Helical" evidence="5">
    <location>
        <begin position="103"/>
        <end position="123"/>
    </location>
</feature>
<feature type="transmembrane region" description="Helical" evidence="5">
    <location>
        <begin position="159"/>
        <end position="182"/>
    </location>
</feature>
<protein>
    <recommendedName>
        <fullName evidence="6">O-antigen ligase-related domain-containing protein</fullName>
    </recommendedName>
</protein>
<reference evidence="7 8" key="1">
    <citation type="journal article" date="2016" name="Nat. Commun.">
        <title>Thousands of microbial genomes shed light on interconnected biogeochemical processes in an aquifer system.</title>
        <authorList>
            <person name="Anantharaman K."/>
            <person name="Brown C.T."/>
            <person name="Hug L.A."/>
            <person name="Sharon I."/>
            <person name="Castelle C.J."/>
            <person name="Probst A.J."/>
            <person name="Thomas B.C."/>
            <person name="Singh A."/>
            <person name="Wilkins M.J."/>
            <person name="Karaoz U."/>
            <person name="Brodie E.L."/>
            <person name="Williams K.H."/>
            <person name="Hubbard S.S."/>
            <person name="Banfield J.F."/>
        </authorList>
    </citation>
    <scope>NUCLEOTIDE SEQUENCE [LARGE SCALE GENOMIC DNA]</scope>
</reference>
<dbReference type="AlphaFoldDB" id="A0A1F5S1V9"/>
<feature type="transmembrane region" description="Helical" evidence="5">
    <location>
        <begin position="277"/>
        <end position="296"/>
    </location>
</feature>
<evidence type="ECO:0000256" key="3">
    <source>
        <dbReference type="ARBA" id="ARBA00022989"/>
    </source>
</evidence>
<keyword evidence="2 5" id="KW-0812">Transmembrane</keyword>
<gene>
    <name evidence="7" type="ORF">A2Y83_02870</name>
</gene>
<feature type="transmembrane region" description="Helical" evidence="5">
    <location>
        <begin position="316"/>
        <end position="338"/>
    </location>
</feature>
<keyword evidence="3 5" id="KW-1133">Transmembrane helix</keyword>
<feature type="domain" description="O-antigen ligase-related" evidence="6">
    <location>
        <begin position="262"/>
        <end position="452"/>
    </location>
</feature>
<evidence type="ECO:0000313" key="8">
    <source>
        <dbReference type="Proteomes" id="UP000178323"/>
    </source>
</evidence>
<dbReference type="PANTHER" id="PTHR37422:SF13">
    <property type="entry name" value="LIPOPOLYSACCHARIDE BIOSYNTHESIS PROTEIN PA4999-RELATED"/>
    <property type="match status" value="1"/>
</dbReference>
<dbReference type="InterPro" id="IPR007016">
    <property type="entry name" value="O-antigen_ligase-rel_domated"/>
</dbReference>
<evidence type="ECO:0000256" key="5">
    <source>
        <dbReference type="SAM" id="Phobius"/>
    </source>
</evidence>
<dbReference type="Proteomes" id="UP000178323">
    <property type="component" value="Unassembled WGS sequence"/>
</dbReference>
<feature type="transmembrane region" description="Helical" evidence="5">
    <location>
        <begin position="445"/>
        <end position="466"/>
    </location>
</feature>
<comment type="caution">
    <text evidence="7">The sequence shown here is derived from an EMBL/GenBank/DDBJ whole genome shotgun (WGS) entry which is preliminary data.</text>
</comment>
<dbReference type="STRING" id="1797985.A2Y83_02870"/>
<keyword evidence="4 5" id="KW-0472">Membrane</keyword>
<dbReference type="PANTHER" id="PTHR37422">
    <property type="entry name" value="TEICHURONIC ACID BIOSYNTHESIS PROTEIN TUAE"/>
    <property type="match status" value="1"/>
</dbReference>